<sequence>MNQVITPEDVPRLLECEVLDDSSPLGWDGLKLKGYRTPPQDLQFPMMCDYALLSYGARRGELHRRTNGPWQSHTVGPGVVSVLTRAEESHWRWNEPLEAIHVYLPYNVLAGVAAEVFERDIADIELLDVLGADDTVLTETANSLATESRVGGLGGRLYVEALRCQICVHIIRTYATVAFREHRSCGGLSQAQRRMIIEFIEENIGRNISLAELAGLLQLSVFHFSRKFRREFGCPPYAYVIQQRLEYAKRQLRRGNVPLKVVAANSGFADQSHMTRLFRRVLNVTPGEYRNETSFS</sequence>
<dbReference type="Gene3D" id="1.10.10.60">
    <property type="entry name" value="Homeodomain-like"/>
    <property type="match status" value="2"/>
</dbReference>
<feature type="domain" description="HTH araC/xylS-type" evidence="4">
    <location>
        <begin position="194"/>
        <end position="292"/>
    </location>
</feature>
<dbReference type="Pfam" id="PF12833">
    <property type="entry name" value="HTH_18"/>
    <property type="match status" value="1"/>
</dbReference>
<proteinExistence type="predicted"/>
<keyword evidence="3" id="KW-0804">Transcription</keyword>
<dbReference type="RefSeq" id="WP_260900360.1">
    <property type="nucleotide sequence ID" value="NZ_JAOCZP010000001.1"/>
</dbReference>
<gene>
    <name evidence="5" type="ORF">N5A92_03025</name>
</gene>
<dbReference type="SUPFAM" id="SSF46689">
    <property type="entry name" value="Homeodomain-like"/>
    <property type="match status" value="2"/>
</dbReference>
<dbReference type="PROSITE" id="PS01124">
    <property type="entry name" value="HTH_ARAC_FAMILY_2"/>
    <property type="match status" value="1"/>
</dbReference>
<dbReference type="InterPro" id="IPR050204">
    <property type="entry name" value="AraC_XylS_family_regulators"/>
</dbReference>
<dbReference type="InterPro" id="IPR009057">
    <property type="entry name" value="Homeodomain-like_sf"/>
</dbReference>
<protein>
    <submittedName>
        <fullName evidence="5">AraC family transcriptional regulator</fullName>
    </submittedName>
</protein>
<evidence type="ECO:0000256" key="2">
    <source>
        <dbReference type="ARBA" id="ARBA00023125"/>
    </source>
</evidence>
<dbReference type="InterPro" id="IPR018060">
    <property type="entry name" value="HTH_AraC"/>
</dbReference>
<name>A0ABT2LHN8_9HYPH</name>
<dbReference type="PANTHER" id="PTHR46796:SF6">
    <property type="entry name" value="ARAC SUBFAMILY"/>
    <property type="match status" value="1"/>
</dbReference>
<evidence type="ECO:0000313" key="5">
    <source>
        <dbReference type="EMBL" id="MCT7374010.1"/>
    </source>
</evidence>
<comment type="caution">
    <text evidence="5">The sequence shown here is derived from an EMBL/GenBank/DDBJ whole genome shotgun (WGS) entry which is preliminary data.</text>
</comment>
<keyword evidence="2" id="KW-0238">DNA-binding</keyword>
<keyword evidence="6" id="KW-1185">Reference proteome</keyword>
<dbReference type="Proteomes" id="UP001320831">
    <property type="component" value="Unassembled WGS sequence"/>
</dbReference>
<dbReference type="PANTHER" id="PTHR46796">
    <property type="entry name" value="HTH-TYPE TRANSCRIPTIONAL ACTIVATOR RHAS-RELATED"/>
    <property type="match status" value="1"/>
</dbReference>
<dbReference type="EMBL" id="JAOCZP010000001">
    <property type="protein sequence ID" value="MCT7374010.1"/>
    <property type="molecule type" value="Genomic_DNA"/>
</dbReference>
<evidence type="ECO:0000259" key="4">
    <source>
        <dbReference type="PROSITE" id="PS01124"/>
    </source>
</evidence>
<evidence type="ECO:0000256" key="3">
    <source>
        <dbReference type="ARBA" id="ARBA00023163"/>
    </source>
</evidence>
<reference evidence="5 6" key="1">
    <citation type="submission" date="2022-09" db="EMBL/GenBank/DDBJ databases">
        <title>Chelativorans salina sp. nov., a novel slightly halophilic bacterium isolated from a saline lake sediment enrichment.</title>
        <authorList>
            <person name="Gao L."/>
            <person name="Fang B.-Z."/>
            <person name="Li W.-J."/>
        </authorList>
    </citation>
    <scope>NUCLEOTIDE SEQUENCE [LARGE SCALE GENOMIC DNA]</scope>
    <source>
        <strain evidence="5 6">EGI FJ00035</strain>
    </source>
</reference>
<evidence type="ECO:0000256" key="1">
    <source>
        <dbReference type="ARBA" id="ARBA00023015"/>
    </source>
</evidence>
<keyword evidence="1" id="KW-0805">Transcription regulation</keyword>
<organism evidence="5 6">
    <name type="scientific">Chelativorans salis</name>
    <dbReference type="NCBI Taxonomy" id="2978478"/>
    <lineage>
        <taxon>Bacteria</taxon>
        <taxon>Pseudomonadati</taxon>
        <taxon>Pseudomonadota</taxon>
        <taxon>Alphaproteobacteria</taxon>
        <taxon>Hyphomicrobiales</taxon>
        <taxon>Phyllobacteriaceae</taxon>
        <taxon>Chelativorans</taxon>
    </lineage>
</organism>
<evidence type="ECO:0000313" key="6">
    <source>
        <dbReference type="Proteomes" id="UP001320831"/>
    </source>
</evidence>
<dbReference type="SMART" id="SM00342">
    <property type="entry name" value="HTH_ARAC"/>
    <property type="match status" value="1"/>
</dbReference>
<accession>A0ABT2LHN8</accession>